<dbReference type="SUPFAM" id="SSF75304">
    <property type="entry name" value="Amidase signature (AS) enzymes"/>
    <property type="match status" value="1"/>
</dbReference>
<evidence type="ECO:0000259" key="2">
    <source>
        <dbReference type="Pfam" id="PF01425"/>
    </source>
</evidence>
<dbReference type="EMBL" id="LVVK01000020">
    <property type="protein sequence ID" value="OPB38468.1"/>
    <property type="molecule type" value="Genomic_DNA"/>
</dbReference>
<feature type="domain" description="Amidase" evidence="2">
    <location>
        <begin position="27"/>
        <end position="256"/>
    </location>
</feature>
<dbReference type="Gene3D" id="3.90.1300.10">
    <property type="entry name" value="Amidase signature (AS) domain"/>
    <property type="match status" value="1"/>
</dbReference>
<protein>
    <submittedName>
        <fullName evidence="3">Putative amidase family protein</fullName>
    </submittedName>
</protein>
<sequence length="508" mass="54781">MVLNLLTADTKTLQQMLNAGSITSAGLVDACLAQIQKHDGYLHAMIQTTPLDILQEVAKTLDDERAAGKVRGPLHGIPVLVKDNIATHLNIGLRTTAGSLSLWNSKPEENAKLVDLLIASGAIILGKANLSEFSNSRGSMMPSGWSAMGGQVQSAYVRGGLDPDDSKDGHSSPSGSSSGSAVGVSAGYAPISIGTETDGSLLCPAGRAALYTIKPTIGLVPQHGIVPMSTNFDSAGPMTKTSYDLAVLLNVLASRPLSESYMKNLTASWSGISVAALDYSKWRYPNSFIKPVDGAEAQILKETREAYDLIKTKVDKFVDDVDLITVDLFELEGKNTLDIITMSDMKRDLTAYLQDLGESDMRSITDIIEFNKEHADKELPPHHPRQDTFIKCENQNVPATEYDRLFAHMRKVARDSGVERVFQPHGVNVIVGPADGFISTMASSGGYPVAAMPLSYLDFNGRPFGLAALAGRHQEALLVQLMSAWEATFPARKPPQALIEESQQQRVN</sequence>
<dbReference type="InterPro" id="IPR036928">
    <property type="entry name" value="AS_sf"/>
</dbReference>
<comment type="caution">
    <text evidence="3">The sequence shown here is derived from an EMBL/GenBank/DDBJ whole genome shotgun (WGS) entry which is preliminary data.</text>
</comment>
<proteinExistence type="predicted"/>
<keyword evidence="4" id="KW-1185">Reference proteome</keyword>
<dbReference type="InterPro" id="IPR023631">
    <property type="entry name" value="Amidase_dom"/>
</dbReference>
<evidence type="ECO:0000313" key="4">
    <source>
        <dbReference type="Proteomes" id="UP000191004"/>
    </source>
</evidence>
<dbReference type="Pfam" id="PF01425">
    <property type="entry name" value="Amidase"/>
    <property type="match status" value="1"/>
</dbReference>
<reference evidence="3 4" key="1">
    <citation type="submission" date="2016-04" db="EMBL/GenBank/DDBJ databases">
        <title>Multiple horizontal gene transfer events from other fungi enriched the ability of the initially mycotrophic fungus Trichoderma (Ascomycota) to feed on dead plant biomass.</title>
        <authorList>
            <person name="Atanasova L."/>
            <person name="Chenthamara K."/>
            <person name="Zhang J."/>
            <person name="Grujic M."/>
            <person name="Henrissat B."/>
            <person name="Kuo A."/>
            <person name="Aertz A."/>
            <person name="Salamov A."/>
            <person name="Lipzen A."/>
            <person name="Labutti K."/>
            <person name="Barry K."/>
            <person name="Miao Y."/>
            <person name="Rahimi M.J."/>
            <person name="Shen Q."/>
            <person name="Grigoriev I.V."/>
            <person name="Kubicek C.P."/>
            <person name="Druzhinina I.S."/>
        </authorList>
    </citation>
    <scope>NUCLEOTIDE SEQUENCE [LARGE SCALE GENOMIC DNA]</scope>
    <source>
        <strain evidence="3 4">NJAU 4742</strain>
    </source>
</reference>
<dbReference type="PANTHER" id="PTHR42678:SF34">
    <property type="entry name" value="OS04G0183300 PROTEIN"/>
    <property type="match status" value="1"/>
</dbReference>
<evidence type="ECO:0000256" key="1">
    <source>
        <dbReference type="SAM" id="MobiDB-lite"/>
    </source>
</evidence>
<evidence type="ECO:0000313" key="3">
    <source>
        <dbReference type="EMBL" id="OPB38468.1"/>
    </source>
</evidence>
<dbReference type="AlphaFoldDB" id="A0A1T3CBI7"/>
<dbReference type="PANTHER" id="PTHR42678">
    <property type="entry name" value="AMIDASE"/>
    <property type="match status" value="1"/>
</dbReference>
<feature type="compositionally biased region" description="Low complexity" evidence="1">
    <location>
        <begin position="171"/>
        <end position="181"/>
    </location>
</feature>
<name>A0A1T3CBI7_9HYPO</name>
<dbReference type="OrthoDB" id="4890030at2759"/>
<organism evidence="3 4">
    <name type="scientific">Trichoderma guizhouense</name>
    <dbReference type="NCBI Taxonomy" id="1491466"/>
    <lineage>
        <taxon>Eukaryota</taxon>
        <taxon>Fungi</taxon>
        <taxon>Dikarya</taxon>
        <taxon>Ascomycota</taxon>
        <taxon>Pezizomycotina</taxon>
        <taxon>Sordariomycetes</taxon>
        <taxon>Hypocreomycetidae</taxon>
        <taxon>Hypocreales</taxon>
        <taxon>Hypocreaceae</taxon>
        <taxon>Trichoderma</taxon>
    </lineage>
</organism>
<feature type="region of interest" description="Disordered" evidence="1">
    <location>
        <begin position="156"/>
        <end position="181"/>
    </location>
</feature>
<gene>
    <name evidence="3" type="ORF">A0O28_0015730</name>
</gene>
<accession>A0A1T3CBI7</accession>
<dbReference type="Proteomes" id="UP000191004">
    <property type="component" value="Unassembled WGS sequence"/>
</dbReference>